<dbReference type="PANTHER" id="PTHR32309:SF31">
    <property type="entry name" value="CAPSULAR EXOPOLYSACCHARIDE FAMILY"/>
    <property type="match status" value="1"/>
</dbReference>
<keyword evidence="1" id="KW-0175">Coiled coil</keyword>
<accession>A0A1H3B1B9</accession>
<keyword evidence="5" id="KW-1185">Reference proteome</keyword>
<dbReference type="PANTHER" id="PTHR32309">
    <property type="entry name" value="TYROSINE-PROTEIN KINASE"/>
    <property type="match status" value="1"/>
</dbReference>
<dbReference type="Proteomes" id="UP000199529">
    <property type="component" value="Unassembled WGS sequence"/>
</dbReference>
<feature type="coiled-coil region" evidence="1">
    <location>
        <begin position="194"/>
        <end position="250"/>
    </location>
</feature>
<proteinExistence type="predicted"/>
<keyword evidence="3" id="KW-1133">Transmembrane helix</keyword>
<feature type="compositionally biased region" description="Polar residues" evidence="2">
    <location>
        <begin position="1"/>
        <end position="10"/>
    </location>
</feature>
<evidence type="ECO:0000313" key="4">
    <source>
        <dbReference type="EMBL" id="SDX35790.1"/>
    </source>
</evidence>
<feature type="region of interest" description="Disordered" evidence="2">
    <location>
        <begin position="1"/>
        <end position="49"/>
    </location>
</feature>
<protein>
    <submittedName>
        <fullName evidence="4">Chain length determinant protein</fullName>
    </submittedName>
</protein>
<feature type="transmembrane region" description="Helical" evidence="3">
    <location>
        <begin position="61"/>
        <end position="83"/>
    </location>
</feature>
<name>A0A1H3B1B9_9PSEU</name>
<dbReference type="InterPro" id="IPR050445">
    <property type="entry name" value="Bact_polysacc_biosynth/exp"/>
</dbReference>
<gene>
    <name evidence="4" type="ORF">SAMN05216215_101031</name>
</gene>
<reference evidence="5" key="1">
    <citation type="submission" date="2016-10" db="EMBL/GenBank/DDBJ databases">
        <authorList>
            <person name="Varghese N."/>
            <person name="Submissions S."/>
        </authorList>
    </citation>
    <scope>NUCLEOTIDE SEQUENCE [LARGE SCALE GENOMIC DNA]</scope>
    <source>
        <strain evidence="5">CGMCC 4.3530</strain>
    </source>
</reference>
<evidence type="ECO:0000256" key="1">
    <source>
        <dbReference type="SAM" id="Coils"/>
    </source>
</evidence>
<sequence length="303" mass="32638">MTETQHSNGEPVNAQHLDAAQVRTGAAPTSPLPGAREDRQTPPPGPESRAWSALLANKRRLLGVSLLIVLLGAGTAFIGALVWPPVYAARAQILFEIGEEKSTGFLREDRSLTTQLVLLRSRQVLGPVADQERLPVEELEKTVTMSLLDSSEVLQVEARAGTPDAAVRRTREIVDRYRDVARTNSESGVDGYVLENLADVRAQLAEANAQVSRERAVPGSPSLAAAEALVHGLKQREQQLQSQLDQLSMTQLARSEPKVVVPAYSVTDPVSPRPMFATAAGAVAGLLVAAVTAVLLVRRWSIR</sequence>
<evidence type="ECO:0000313" key="5">
    <source>
        <dbReference type="Proteomes" id="UP000199529"/>
    </source>
</evidence>
<dbReference type="STRING" id="418495.SAMN05216215_101031"/>
<dbReference type="AlphaFoldDB" id="A0A1H3B1B9"/>
<evidence type="ECO:0000256" key="3">
    <source>
        <dbReference type="SAM" id="Phobius"/>
    </source>
</evidence>
<dbReference type="RefSeq" id="WP_093265304.1">
    <property type="nucleotide sequence ID" value="NZ_FNOK01000010.1"/>
</dbReference>
<keyword evidence="3" id="KW-0472">Membrane</keyword>
<feature type="transmembrane region" description="Helical" evidence="3">
    <location>
        <begin position="275"/>
        <end position="297"/>
    </location>
</feature>
<evidence type="ECO:0000256" key="2">
    <source>
        <dbReference type="SAM" id="MobiDB-lite"/>
    </source>
</evidence>
<dbReference type="EMBL" id="FNOK01000010">
    <property type="protein sequence ID" value="SDX35790.1"/>
    <property type="molecule type" value="Genomic_DNA"/>
</dbReference>
<keyword evidence="3" id="KW-0812">Transmembrane</keyword>
<organism evidence="4 5">
    <name type="scientific">Saccharopolyspora shandongensis</name>
    <dbReference type="NCBI Taxonomy" id="418495"/>
    <lineage>
        <taxon>Bacteria</taxon>
        <taxon>Bacillati</taxon>
        <taxon>Actinomycetota</taxon>
        <taxon>Actinomycetes</taxon>
        <taxon>Pseudonocardiales</taxon>
        <taxon>Pseudonocardiaceae</taxon>
        <taxon>Saccharopolyspora</taxon>
    </lineage>
</organism>